<dbReference type="EMBL" id="QKLU01000008">
    <property type="protein sequence ID" value="PYF70675.1"/>
    <property type="molecule type" value="Genomic_DNA"/>
</dbReference>
<dbReference type="Pfam" id="PF00440">
    <property type="entry name" value="TetR_N"/>
    <property type="match status" value="1"/>
</dbReference>
<dbReference type="InterPro" id="IPR001647">
    <property type="entry name" value="HTH_TetR"/>
</dbReference>
<evidence type="ECO:0000313" key="5">
    <source>
        <dbReference type="Proteomes" id="UP000248198"/>
    </source>
</evidence>
<dbReference type="PANTHER" id="PTHR43479:SF11">
    <property type="entry name" value="ACREF_ENVCD OPERON REPRESSOR-RELATED"/>
    <property type="match status" value="1"/>
</dbReference>
<accession>A0A318U888</accession>
<name>A0A318U888_9SPHI</name>
<evidence type="ECO:0000313" key="4">
    <source>
        <dbReference type="EMBL" id="PYF70675.1"/>
    </source>
</evidence>
<dbReference type="PROSITE" id="PS01081">
    <property type="entry name" value="HTH_TETR_1"/>
    <property type="match status" value="1"/>
</dbReference>
<feature type="domain" description="HTH tetR-type" evidence="3">
    <location>
        <begin position="5"/>
        <end position="65"/>
    </location>
</feature>
<keyword evidence="5" id="KW-1185">Reference proteome</keyword>
<protein>
    <submittedName>
        <fullName evidence="4">TetR family transcriptional regulator</fullName>
    </submittedName>
</protein>
<proteinExistence type="predicted"/>
<evidence type="ECO:0000259" key="3">
    <source>
        <dbReference type="PROSITE" id="PS50977"/>
    </source>
</evidence>
<evidence type="ECO:0000256" key="2">
    <source>
        <dbReference type="PROSITE-ProRule" id="PRU00335"/>
    </source>
</evidence>
<dbReference type="InterPro" id="IPR036271">
    <property type="entry name" value="Tet_transcr_reg_TetR-rel_C_sf"/>
</dbReference>
<organism evidence="4 5">
    <name type="scientific">Pedobacter nutrimenti</name>
    <dbReference type="NCBI Taxonomy" id="1241337"/>
    <lineage>
        <taxon>Bacteria</taxon>
        <taxon>Pseudomonadati</taxon>
        <taxon>Bacteroidota</taxon>
        <taxon>Sphingobacteriia</taxon>
        <taxon>Sphingobacteriales</taxon>
        <taxon>Sphingobacteriaceae</taxon>
        <taxon>Pedobacter</taxon>
    </lineage>
</organism>
<dbReference type="Proteomes" id="UP000248198">
    <property type="component" value="Unassembled WGS sequence"/>
</dbReference>
<dbReference type="PANTHER" id="PTHR43479">
    <property type="entry name" value="ACREF/ENVCD OPERON REPRESSOR-RELATED"/>
    <property type="match status" value="1"/>
</dbReference>
<dbReference type="SUPFAM" id="SSF46689">
    <property type="entry name" value="Homeodomain-like"/>
    <property type="match status" value="1"/>
</dbReference>
<dbReference type="OrthoDB" id="9802802at2"/>
<dbReference type="InterPro" id="IPR050624">
    <property type="entry name" value="HTH-type_Tx_Regulator"/>
</dbReference>
<dbReference type="SUPFAM" id="SSF48498">
    <property type="entry name" value="Tetracyclin repressor-like, C-terminal domain"/>
    <property type="match status" value="1"/>
</dbReference>
<dbReference type="InterPro" id="IPR009057">
    <property type="entry name" value="Homeodomain-like_sf"/>
</dbReference>
<dbReference type="Gene3D" id="1.10.357.10">
    <property type="entry name" value="Tetracycline Repressor, domain 2"/>
    <property type="match status" value="1"/>
</dbReference>
<dbReference type="InterPro" id="IPR023772">
    <property type="entry name" value="DNA-bd_HTH_TetR-type_CS"/>
</dbReference>
<dbReference type="GO" id="GO:0003677">
    <property type="term" value="F:DNA binding"/>
    <property type="evidence" value="ECO:0007669"/>
    <property type="project" value="UniProtKB-UniRule"/>
</dbReference>
<dbReference type="Gene3D" id="1.10.10.60">
    <property type="entry name" value="Homeodomain-like"/>
    <property type="match status" value="1"/>
</dbReference>
<gene>
    <name evidence="4" type="ORF">B0O44_108101</name>
</gene>
<feature type="DNA-binding region" description="H-T-H motif" evidence="2">
    <location>
        <begin position="28"/>
        <end position="47"/>
    </location>
</feature>
<sequence length="199" mass="23423">MIIKDEKKELIIETAIKRFRHYGIQKTTMSDIADDLSLSKPSLYYYFPDKNNLTIEVMNKVCSEYHFHLEKVHQPELSLENNLYNVIELRHQYFKKYYMLYWVNLTLFMNAQELRPLFLKIRKRDLAFYTDLFSAAVQKGEIAPLDSKEIAQLYTESLTGIIVSAMKEGNKTFLPSKEELKTLLENLHQLSGLFIKGLK</sequence>
<dbReference type="RefSeq" id="WP_110833894.1">
    <property type="nucleotide sequence ID" value="NZ_QKLU01000008.1"/>
</dbReference>
<dbReference type="AlphaFoldDB" id="A0A318U888"/>
<dbReference type="PROSITE" id="PS50977">
    <property type="entry name" value="HTH_TETR_2"/>
    <property type="match status" value="1"/>
</dbReference>
<reference evidence="4 5" key="1">
    <citation type="submission" date="2018-06" db="EMBL/GenBank/DDBJ databases">
        <title>Genomic Encyclopedia of Archaeal and Bacterial Type Strains, Phase II (KMG-II): from individual species to whole genera.</title>
        <authorList>
            <person name="Goeker M."/>
        </authorList>
    </citation>
    <scope>NUCLEOTIDE SEQUENCE [LARGE SCALE GENOMIC DNA]</scope>
    <source>
        <strain evidence="4 5">DSM 27372</strain>
    </source>
</reference>
<dbReference type="PRINTS" id="PR00455">
    <property type="entry name" value="HTHTETR"/>
</dbReference>
<keyword evidence="1 2" id="KW-0238">DNA-binding</keyword>
<evidence type="ECO:0000256" key="1">
    <source>
        <dbReference type="ARBA" id="ARBA00023125"/>
    </source>
</evidence>
<comment type="caution">
    <text evidence="4">The sequence shown here is derived from an EMBL/GenBank/DDBJ whole genome shotgun (WGS) entry which is preliminary data.</text>
</comment>